<accession>A0A2D0N0R5</accession>
<evidence type="ECO:0000313" key="3">
    <source>
        <dbReference type="EMBL" id="PHN01968.1"/>
    </source>
</evidence>
<proteinExistence type="predicted"/>
<name>A0A2D0N0R5_FLAN2</name>
<organism evidence="3 4">
    <name type="scientific">Flavilitoribacter nigricans (strain ATCC 23147 / DSM 23189 / NBRC 102662 / NCIMB 1420 / SS-2)</name>
    <name type="common">Lewinella nigricans</name>
    <dbReference type="NCBI Taxonomy" id="1122177"/>
    <lineage>
        <taxon>Bacteria</taxon>
        <taxon>Pseudomonadati</taxon>
        <taxon>Bacteroidota</taxon>
        <taxon>Saprospiria</taxon>
        <taxon>Saprospirales</taxon>
        <taxon>Lewinellaceae</taxon>
        <taxon>Flavilitoribacter</taxon>
    </lineage>
</organism>
<dbReference type="GO" id="GO:0016787">
    <property type="term" value="F:hydrolase activity"/>
    <property type="evidence" value="ECO:0007669"/>
    <property type="project" value="UniProtKB-KW"/>
</dbReference>
<dbReference type="Pfam" id="PF06439">
    <property type="entry name" value="3keto-disac_hyd"/>
    <property type="match status" value="1"/>
</dbReference>
<keyword evidence="4" id="KW-1185">Reference proteome</keyword>
<gene>
    <name evidence="3" type="ORF">CRP01_34810</name>
</gene>
<feature type="signal peptide" evidence="1">
    <location>
        <begin position="1"/>
        <end position="26"/>
    </location>
</feature>
<dbReference type="Gene3D" id="2.60.120.560">
    <property type="entry name" value="Exo-inulinase, domain 1"/>
    <property type="match status" value="1"/>
</dbReference>
<protein>
    <submittedName>
        <fullName evidence="3">Glycosyl hydrolase</fullName>
    </submittedName>
</protein>
<dbReference type="AlphaFoldDB" id="A0A2D0N0R5"/>
<evidence type="ECO:0000313" key="4">
    <source>
        <dbReference type="Proteomes" id="UP000223913"/>
    </source>
</evidence>
<dbReference type="EMBL" id="PDUD01000047">
    <property type="protein sequence ID" value="PHN01968.1"/>
    <property type="molecule type" value="Genomic_DNA"/>
</dbReference>
<reference evidence="3 4" key="1">
    <citation type="submission" date="2017-10" db="EMBL/GenBank/DDBJ databases">
        <title>The draft genome sequence of Lewinella nigricans NBRC 102662.</title>
        <authorList>
            <person name="Wang K."/>
        </authorList>
    </citation>
    <scope>NUCLEOTIDE SEQUENCE [LARGE SCALE GENOMIC DNA]</scope>
    <source>
        <strain evidence="3 4">NBRC 102662</strain>
    </source>
</reference>
<keyword evidence="3" id="KW-0378">Hydrolase</keyword>
<feature type="chain" id="PRO_5012926158" evidence="1">
    <location>
        <begin position="27"/>
        <end position="232"/>
    </location>
</feature>
<dbReference type="Proteomes" id="UP000223913">
    <property type="component" value="Unassembled WGS sequence"/>
</dbReference>
<feature type="domain" description="3-keto-alpha-glucoside-1,2-lyase/3-keto-2-hydroxy-glucal hydratase" evidence="2">
    <location>
        <begin position="31"/>
        <end position="230"/>
    </location>
</feature>
<dbReference type="InterPro" id="IPR010496">
    <property type="entry name" value="AL/BT2_dom"/>
</dbReference>
<comment type="caution">
    <text evidence="3">The sequence shown here is derived from an EMBL/GenBank/DDBJ whole genome shotgun (WGS) entry which is preliminary data.</text>
</comment>
<keyword evidence="1" id="KW-0732">Signal</keyword>
<dbReference type="OrthoDB" id="9806233at2"/>
<evidence type="ECO:0000259" key="2">
    <source>
        <dbReference type="Pfam" id="PF06439"/>
    </source>
</evidence>
<evidence type="ECO:0000256" key="1">
    <source>
        <dbReference type="SAM" id="SignalP"/>
    </source>
</evidence>
<dbReference type="RefSeq" id="WP_099154698.1">
    <property type="nucleotide sequence ID" value="NZ_PDUD01000047.1"/>
</dbReference>
<sequence length="232" mass="26803">MNKLYFSALIVLVLPFLAFQTDQANAEPPAGWITLFDGTSTDAWHTYQKDYVSNAWKIEDGALVLDKTEGSEGGDLVTDQEFENYDLRLEWKISECGNSGIIFNVHESEEYPRTYHTGPEMQVLDNSCHPDAKIHTHRAGDLYDMIPCKEETVLPANQWNTVRLRVKDGKTQFWLNGKKVVKFKMFDDKWKAMIADSKFKDMPGFGKYKKGRIALQDHGDKVWYRNIRIKEL</sequence>